<organism evidence="4 5">
    <name type="scientific">Cladobotryum mycophilum</name>
    <dbReference type="NCBI Taxonomy" id="491253"/>
    <lineage>
        <taxon>Eukaryota</taxon>
        <taxon>Fungi</taxon>
        <taxon>Dikarya</taxon>
        <taxon>Ascomycota</taxon>
        <taxon>Pezizomycotina</taxon>
        <taxon>Sordariomycetes</taxon>
        <taxon>Hypocreomycetidae</taxon>
        <taxon>Hypocreales</taxon>
        <taxon>Hypocreaceae</taxon>
        <taxon>Cladobotryum</taxon>
    </lineage>
</organism>
<evidence type="ECO:0000256" key="1">
    <source>
        <dbReference type="ARBA" id="ARBA00022801"/>
    </source>
</evidence>
<name>A0ABR0T4F4_9HYPO</name>
<dbReference type="Gene3D" id="3.40.50.1820">
    <property type="entry name" value="alpha/beta hydrolase"/>
    <property type="match status" value="1"/>
</dbReference>
<feature type="domain" description="AB hydrolase-1" evidence="3">
    <location>
        <begin position="29"/>
        <end position="324"/>
    </location>
</feature>
<reference evidence="4 5" key="1">
    <citation type="submission" date="2024-01" db="EMBL/GenBank/DDBJ databases">
        <title>Complete genome of Cladobotryum mycophilum ATHUM6906.</title>
        <authorList>
            <person name="Christinaki A.C."/>
            <person name="Myridakis A.I."/>
            <person name="Kouvelis V.N."/>
        </authorList>
    </citation>
    <scope>NUCLEOTIDE SEQUENCE [LARGE SCALE GENOMIC DNA]</scope>
    <source>
        <strain evidence="4 5">ATHUM6906</strain>
    </source>
</reference>
<gene>
    <name evidence="4" type="ORF">PT974_01608</name>
</gene>
<dbReference type="PRINTS" id="PR00412">
    <property type="entry name" value="EPOXHYDRLASE"/>
</dbReference>
<dbReference type="SUPFAM" id="SSF53474">
    <property type="entry name" value="alpha/beta-Hydrolases"/>
    <property type="match status" value="1"/>
</dbReference>
<evidence type="ECO:0000313" key="5">
    <source>
        <dbReference type="Proteomes" id="UP001338125"/>
    </source>
</evidence>
<dbReference type="Proteomes" id="UP001338125">
    <property type="component" value="Unassembled WGS sequence"/>
</dbReference>
<dbReference type="InterPro" id="IPR000639">
    <property type="entry name" value="Epox_hydrolase-like"/>
</dbReference>
<accession>A0ABR0T4F4</accession>
<dbReference type="PANTHER" id="PTHR43329">
    <property type="entry name" value="EPOXIDE HYDROLASE"/>
    <property type="match status" value="1"/>
</dbReference>
<comment type="similarity">
    <text evidence="2">Belongs to the AB hydrolase superfamily. Epoxide hydrolase family.</text>
</comment>
<keyword evidence="1" id="KW-0378">Hydrolase</keyword>
<evidence type="ECO:0000259" key="3">
    <source>
        <dbReference type="Pfam" id="PF00561"/>
    </source>
</evidence>
<comment type="caution">
    <text evidence="4">The sequence shown here is derived from an EMBL/GenBank/DDBJ whole genome shotgun (WGS) entry which is preliminary data.</text>
</comment>
<evidence type="ECO:0000313" key="4">
    <source>
        <dbReference type="EMBL" id="KAK5999217.1"/>
    </source>
</evidence>
<protein>
    <submittedName>
        <fullName evidence="4">Epoxide hydrolase A-like protein</fullName>
    </submittedName>
</protein>
<dbReference type="InterPro" id="IPR029058">
    <property type="entry name" value="AB_hydrolase_fold"/>
</dbReference>
<dbReference type="EMBL" id="JAVFKD010000001">
    <property type="protein sequence ID" value="KAK5999217.1"/>
    <property type="molecule type" value="Genomic_DNA"/>
</dbReference>
<evidence type="ECO:0000256" key="2">
    <source>
        <dbReference type="ARBA" id="ARBA00038334"/>
    </source>
</evidence>
<sequence length="356" mass="40337">MTDYEEHEVAYGDDKKIFYLAAGPKTGNLVIFVHGWPGIAKTWYKQLEMFAALGFRVLAPDMPGYGHSSARNVHSDYTQENIVKGMLAVLADAGRERALWVGHDWGSVIVWTLANTHPEACRAVCTLCVPYGLGGTEDVLKYVDRDLYPEDRYPFGQWSYQAFYDQDYEKATSFFDKDIHGMLKATWKKTDPASYGKPAFTSDIVRDGGWFGGAEKPPAPEDVPDEGALLPPDIFQELVAAMEKTGFGPGDAWYLHQAANKDYIEKNAKHEGWVLKLPVLFIHARFDAVCHTVSGRLPERMRHLCENLTEAIIDSGHWVGLEKPEETNAALVRWIVEEVTDWWPTYWNGWTKRQTK</sequence>
<keyword evidence="5" id="KW-1185">Reference proteome</keyword>
<dbReference type="InterPro" id="IPR000073">
    <property type="entry name" value="AB_hydrolase_1"/>
</dbReference>
<dbReference type="Pfam" id="PF00561">
    <property type="entry name" value="Abhydrolase_1"/>
    <property type="match status" value="1"/>
</dbReference>
<proteinExistence type="inferred from homology"/>